<evidence type="ECO:0000256" key="1">
    <source>
        <dbReference type="ARBA" id="ARBA00023002"/>
    </source>
</evidence>
<dbReference type="InterPro" id="IPR055170">
    <property type="entry name" value="GFO_IDH_MocA-like_dom"/>
</dbReference>
<sequence length="375" mass="41987">MNGRKAQIGVVGAGSFADLWYLPILEKHPEVQIQAICSQSGTTAEKLANKYNILANYQSYQEMFEKEELDGICIVTPNESHHDIALEASKRGIHVMCEKPLAMDRDEARLMVEAAEENGIVHGVNFTYREHPAVKKLKELLEEDFIGRIYDGKFQYTGAYGLSGPPGWRGTKSKGGTGGVLADLGSHLIDLVQFVVNENVSKVQASLSFLHEGKVKTIHEMDNHDQSADSVYFNASFPSGAHGSFYTSWISSQGNRRQTIELSFFGSKGAVKFLSSELGVVLTYAHGKEQWQELHLENVMKWDDLAQPSEERFRPWRLTERNEIWKWADLLVESKNSGRASSTGIPTFRDGYSVQKVIDAVIQSADLRKEVSVER</sequence>
<dbReference type="InterPro" id="IPR000683">
    <property type="entry name" value="Gfo/Idh/MocA-like_OxRdtase_N"/>
</dbReference>
<organism evidence="4 5">
    <name type="scientific">Halalkalibacter kiskunsagensis</name>
    <dbReference type="NCBI Taxonomy" id="1548599"/>
    <lineage>
        <taxon>Bacteria</taxon>
        <taxon>Bacillati</taxon>
        <taxon>Bacillota</taxon>
        <taxon>Bacilli</taxon>
        <taxon>Bacillales</taxon>
        <taxon>Bacillaceae</taxon>
        <taxon>Halalkalibacter</taxon>
    </lineage>
</organism>
<protein>
    <submittedName>
        <fullName evidence="4">Gfo/Idh/MocA family protein</fullName>
    </submittedName>
</protein>
<evidence type="ECO:0000313" key="5">
    <source>
        <dbReference type="Proteomes" id="UP001589838"/>
    </source>
</evidence>
<dbReference type="SUPFAM" id="SSF51735">
    <property type="entry name" value="NAD(P)-binding Rossmann-fold domains"/>
    <property type="match status" value="1"/>
</dbReference>
<dbReference type="Pfam" id="PF22725">
    <property type="entry name" value="GFO_IDH_MocA_C3"/>
    <property type="match status" value="1"/>
</dbReference>
<dbReference type="Gene3D" id="3.40.50.720">
    <property type="entry name" value="NAD(P)-binding Rossmann-like Domain"/>
    <property type="match status" value="1"/>
</dbReference>
<dbReference type="InterPro" id="IPR050463">
    <property type="entry name" value="Gfo/Idh/MocA_oxidrdct_glycsds"/>
</dbReference>
<proteinExistence type="predicted"/>
<dbReference type="InterPro" id="IPR036291">
    <property type="entry name" value="NAD(P)-bd_dom_sf"/>
</dbReference>
<name>A0ABV6KBE9_9BACI</name>
<dbReference type="Pfam" id="PF01408">
    <property type="entry name" value="GFO_IDH_MocA"/>
    <property type="match status" value="1"/>
</dbReference>
<dbReference type="Gene3D" id="3.30.360.10">
    <property type="entry name" value="Dihydrodipicolinate Reductase, domain 2"/>
    <property type="match status" value="1"/>
</dbReference>
<dbReference type="SUPFAM" id="SSF55347">
    <property type="entry name" value="Glyceraldehyde-3-phosphate dehydrogenase-like, C-terminal domain"/>
    <property type="match status" value="1"/>
</dbReference>
<keyword evidence="5" id="KW-1185">Reference proteome</keyword>
<gene>
    <name evidence="4" type="ORF">ACFFHM_09025</name>
</gene>
<dbReference type="PANTHER" id="PTHR43818:SF11">
    <property type="entry name" value="BCDNA.GH03377"/>
    <property type="match status" value="1"/>
</dbReference>
<keyword evidence="1" id="KW-0560">Oxidoreductase</keyword>
<dbReference type="PANTHER" id="PTHR43818">
    <property type="entry name" value="BCDNA.GH03377"/>
    <property type="match status" value="1"/>
</dbReference>
<feature type="domain" description="GFO/IDH/MocA-like oxidoreductase" evidence="3">
    <location>
        <begin position="135"/>
        <end position="271"/>
    </location>
</feature>
<dbReference type="RefSeq" id="WP_335959158.1">
    <property type="nucleotide sequence ID" value="NZ_JAXBLX010000004.1"/>
</dbReference>
<evidence type="ECO:0000259" key="3">
    <source>
        <dbReference type="Pfam" id="PF22725"/>
    </source>
</evidence>
<evidence type="ECO:0000313" key="4">
    <source>
        <dbReference type="EMBL" id="MFC0470633.1"/>
    </source>
</evidence>
<dbReference type="EMBL" id="JBHLUX010000024">
    <property type="protein sequence ID" value="MFC0470633.1"/>
    <property type="molecule type" value="Genomic_DNA"/>
</dbReference>
<accession>A0ABV6KBE9</accession>
<reference evidence="4 5" key="1">
    <citation type="submission" date="2024-09" db="EMBL/GenBank/DDBJ databases">
        <authorList>
            <person name="Sun Q."/>
            <person name="Mori K."/>
        </authorList>
    </citation>
    <scope>NUCLEOTIDE SEQUENCE [LARGE SCALE GENOMIC DNA]</scope>
    <source>
        <strain evidence="4 5">NCAIM B.02610</strain>
    </source>
</reference>
<dbReference type="Proteomes" id="UP001589838">
    <property type="component" value="Unassembled WGS sequence"/>
</dbReference>
<evidence type="ECO:0000259" key="2">
    <source>
        <dbReference type="Pfam" id="PF01408"/>
    </source>
</evidence>
<feature type="domain" description="Gfo/Idh/MocA-like oxidoreductase N-terminal" evidence="2">
    <location>
        <begin position="7"/>
        <end position="126"/>
    </location>
</feature>
<comment type="caution">
    <text evidence="4">The sequence shown here is derived from an EMBL/GenBank/DDBJ whole genome shotgun (WGS) entry which is preliminary data.</text>
</comment>